<reference evidence="1" key="1">
    <citation type="submission" date="2018-06" db="EMBL/GenBank/DDBJ databases">
        <authorList>
            <person name="Zhirakovskaya E."/>
        </authorList>
    </citation>
    <scope>NUCLEOTIDE SEQUENCE</scope>
</reference>
<dbReference type="EMBL" id="UOEU01000311">
    <property type="protein sequence ID" value="VAW32024.1"/>
    <property type="molecule type" value="Genomic_DNA"/>
</dbReference>
<proteinExistence type="predicted"/>
<accession>A0A3B0VK29</accession>
<evidence type="ECO:0000313" key="1">
    <source>
        <dbReference type="EMBL" id="VAW32024.1"/>
    </source>
</evidence>
<dbReference type="AlphaFoldDB" id="A0A3B0VK29"/>
<sequence>MQEYQEFTDLLSSHHIRKLNEFFTIVIPAEAGIHSGKHDGFLPSQE</sequence>
<name>A0A3B0VK29_9ZZZZ</name>
<protein>
    <submittedName>
        <fullName evidence="1">Uncharacterized protein</fullName>
    </submittedName>
</protein>
<organism evidence="1">
    <name type="scientific">hydrothermal vent metagenome</name>
    <dbReference type="NCBI Taxonomy" id="652676"/>
    <lineage>
        <taxon>unclassified sequences</taxon>
        <taxon>metagenomes</taxon>
        <taxon>ecological metagenomes</taxon>
    </lineage>
</organism>
<gene>
    <name evidence="1" type="ORF">MNBD_CHLOROFLEXI01-1951</name>
</gene>